<feature type="domain" description="HTH cro/C1-type" evidence="1">
    <location>
        <begin position="25"/>
        <end position="79"/>
    </location>
</feature>
<gene>
    <name evidence="2" type="ORF">CUT44_06200</name>
</gene>
<accession>A0A2M8M4P2</accession>
<dbReference type="RefSeq" id="WP_100201148.1">
    <property type="nucleotide sequence ID" value="NZ_PGGW01000018.1"/>
</dbReference>
<keyword evidence="3" id="KW-1185">Reference proteome</keyword>
<evidence type="ECO:0000259" key="1">
    <source>
        <dbReference type="PROSITE" id="PS50943"/>
    </source>
</evidence>
<dbReference type="SUPFAM" id="SSF47413">
    <property type="entry name" value="lambda repressor-like DNA-binding domains"/>
    <property type="match status" value="1"/>
</dbReference>
<reference evidence="2 3" key="1">
    <citation type="submission" date="2017-11" db="EMBL/GenBank/DDBJ databases">
        <title>Streptomyces carmine sp. nov., a novel actinomycete isolated from Sophora alopecuroides in Xinjiang, China.</title>
        <authorList>
            <person name="Wang Y."/>
            <person name="Luo X."/>
            <person name="Wan C."/>
            <person name="Zhang L."/>
        </authorList>
    </citation>
    <scope>NUCLEOTIDE SEQUENCE [LARGE SCALE GENOMIC DNA]</scope>
    <source>
        <strain evidence="2 3">TRM SA0054</strain>
    </source>
</reference>
<name>A0A2M8M4P2_9ACTN</name>
<dbReference type="GO" id="GO:0003677">
    <property type="term" value="F:DNA binding"/>
    <property type="evidence" value="ECO:0007669"/>
    <property type="project" value="InterPro"/>
</dbReference>
<evidence type="ECO:0000313" key="3">
    <source>
        <dbReference type="Proteomes" id="UP000230407"/>
    </source>
</evidence>
<proteinExistence type="predicted"/>
<sequence>MLLAPAKEEPVEANDERADSFGVWLSRQLRRRGMTQAELAEALGITRAGVSAWITGRAEPREEKKRAIAQVLGTDEATVYLRTSDAPSERPVVWYHRPAHADGGREFGNAAAFAFDADVSVLAREATQNSLDERHLDSEPVRVRYVLHELSGEHLRRFLEALHWDELLPHYETAAAQEQKVGRTLAEGLRELRETDTLLLLRVDDYNASGLTGPEYEDGRFAAVVRRQLDSHKTKRHASGSYGLGKVTLWATSRLGLVLINSTLSEPHEGRTERRVIGRLDLPWREVDGEAFAGPAWLGEEDSEPEYEGVARSWWADEETTDRLHLTRTGSDPGTSFLVVGAHDAAGDAETVQEMHEKLVRSLAENFWAAMTYGESSAAFLEASVTTLRNGQVLIKEERVDPHAYEPARSRALKAYLDGRTVDRLAGLDQVALAHVPLTVPPLRGEKGPVTEHRAVLLVTPADDKDTRPNQLVCMRGSRMTISTRRVPDLPLGTNPFQAVLLAGRATGSVTDDTDLAEAFLRTSEPPEHNDWTKTEELSSRYARGARQRILDFRRDMNVTVRQLVARREEKLQGGPTVLRELLRLDGGGSAGRRTDGHPTIRNVDGELTSSGAWRVQVEVKLPQRDDPWLMTPVAKFDVRSGGRPTVRWSELVAGENCHVENGHLHFRPGARTASFNGVTDVGSHPVTAGMARLIIDLQKARGEAA</sequence>
<dbReference type="InterPro" id="IPR010982">
    <property type="entry name" value="Lambda_DNA-bd_dom_sf"/>
</dbReference>
<dbReference type="Pfam" id="PF01381">
    <property type="entry name" value="HTH_3"/>
    <property type="match status" value="1"/>
</dbReference>
<organism evidence="2 3">
    <name type="scientific">Streptomyces carminius</name>
    <dbReference type="NCBI Taxonomy" id="2665496"/>
    <lineage>
        <taxon>Bacteria</taxon>
        <taxon>Bacillati</taxon>
        <taxon>Actinomycetota</taxon>
        <taxon>Actinomycetes</taxon>
        <taxon>Kitasatosporales</taxon>
        <taxon>Streptomycetaceae</taxon>
        <taxon>Streptomyces</taxon>
    </lineage>
</organism>
<dbReference type="PROSITE" id="PS50943">
    <property type="entry name" value="HTH_CROC1"/>
    <property type="match status" value="1"/>
</dbReference>
<dbReference type="Proteomes" id="UP000230407">
    <property type="component" value="Unassembled WGS sequence"/>
</dbReference>
<evidence type="ECO:0000313" key="2">
    <source>
        <dbReference type="EMBL" id="PJE99173.1"/>
    </source>
</evidence>
<dbReference type="SMART" id="SM00530">
    <property type="entry name" value="HTH_XRE"/>
    <property type="match status" value="1"/>
</dbReference>
<dbReference type="CDD" id="cd00093">
    <property type="entry name" value="HTH_XRE"/>
    <property type="match status" value="1"/>
</dbReference>
<dbReference type="AlphaFoldDB" id="A0A2M8M4P2"/>
<comment type="caution">
    <text evidence="2">The sequence shown here is derived from an EMBL/GenBank/DDBJ whole genome shotgun (WGS) entry which is preliminary data.</text>
</comment>
<dbReference type="InterPro" id="IPR001387">
    <property type="entry name" value="Cro/C1-type_HTH"/>
</dbReference>
<dbReference type="Gene3D" id="1.10.260.40">
    <property type="entry name" value="lambda repressor-like DNA-binding domains"/>
    <property type="match status" value="1"/>
</dbReference>
<protein>
    <submittedName>
        <fullName evidence="2">Transcriptional regulator</fullName>
    </submittedName>
</protein>
<dbReference type="EMBL" id="PGGW01000018">
    <property type="protein sequence ID" value="PJE99173.1"/>
    <property type="molecule type" value="Genomic_DNA"/>
</dbReference>